<comment type="subcellular location">
    <subcellularLocation>
        <location evidence="1">Membrane</location>
        <topology evidence="1">Multi-pass membrane protein</topology>
    </subcellularLocation>
</comment>
<reference evidence="6 7" key="1">
    <citation type="journal article" date="2019" name="Nat. Ecol. Evol.">
        <title>Megaphylogeny resolves global patterns of mushroom evolution.</title>
        <authorList>
            <person name="Varga T."/>
            <person name="Krizsan K."/>
            <person name="Foldi C."/>
            <person name="Dima B."/>
            <person name="Sanchez-Garcia M."/>
            <person name="Sanchez-Ramirez S."/>
            <person name="Szollosi G.J."/>
            <person name="Szarkandi J.G."/>
            <person name="Papp V."/>
            <person name="Albert L."/>
            <person name="Andreopoulos W."/>
            <person name="Angelini C."/>
            <person name="Antonin V."/>
            <person name="Barry K.W."/>
            <person name="Bougher N.L."/>
            <person name="Buchanan P."/>
            <person name="Buyck B."/>
            <person name="Bense V."/>
            <person name="Catcheside P."/>
            <person name="Chovatia M."/>
            <person name="Cooper J."/>
            <person name="Damon W."/>
            <person name="Desjardin D."/>
            <person name="Finy P."/>
            <person name="Geml J."/>
            <person name="Haridas S."/>
            <person name="Hughes K."/>
            <person name="Justo A."/>
            <person name="Karasinski D."/>
            <person name="Kautmanova I."/>
            <person name="Kiss B."/>
            <person name="Kocsube S."/>
            <person name="Kotiranta H."/>
            <person name="LaButti K.M."/>
            <person name="Lechner B.E."/>
            <person name="Liimatainen K."/>
            <person name="Lipzen A."/>
            <person name="Lukacs Z."/>
            <person name="Mihaltcheva S."/>
            <person name="Morgado L.N."/>
            <person name="Niskanen T."/>
            <person name="Noordeloos M.E."/>
            <person name="Ohm R.A."/>
            <person name="Ortiz-Santana B."/>
            <person name="Ovrebo C."/>
            <person name="Racz N."/>
            <person name="Riley R."/>
            <person name="Savchenko A."/>
            <person name="Shiryaev A."/>
            <person name="Soop K."/>
            <person name="Spirin V."/>
            <person name="Szebenyi C."/>
            <person name="Tomsovsky M."/>
            <person name="Tulloss R.E."/>
            <person name="Uehling J."/>
            <person name="Grigoriev I.V."/>
            <person name="Vagvolgyi C."/>
            <person name="Papp T."/>
            <person name="Martin F.M."/>
            <person name="Miettinen O."/>
            <person name="Hibbett D.S."/>
            <person name="Nagy L.G."/>
        </authorList>
    </citation>
    <scope>NUCLEOTIDE SEQUENCE [LARGE SCALE GENOMIC DNA]</scope>
    <source>
        <strain evidence="6 7">FP101781</strain>
    </source>
</reference>
<dbReference type="Proteomes" id="UP000298030">
    <property type="component" value="Unassembled WGS sequence"/>
</dbReference>
<proteinExistence type="predicted"/>
<evidence type="ECO:0000313" key="7">
    <source>
        <dbReference type="Proteomes" id="UP000298030"/>
    </source>
</evidence>
<evidence type="ECO:0000256" key="4">
    <source>
        <dbReference type="ARBA" id="ARBA00023136"/>
    </source>
</evidence>
<keyword evidence="3" id="KW-1133">Transmembrane helix</keyword>
<keyword evidence="4" id="KW-0472">Membrane</keyword>
<evidence type="ECO:0000256" key="2">
    <source>
        <dbReference type="ARBA" id="ARBA00022692"/>
    </source>
</evidence>
<dbReference type="EMBL" id="QPFP01000032">
    <property type="protein sequence ID" value="TEB28472.1"/>
    <property type="molecule type" value="Genomic_DNA"/>
</dbReference>
<comment type="caution">
    <text evidence="6">The sequence shown here is derived from an EMBL/GenBank/DDBJ whole genome shotgun (WGS) entry which is preliminary data.</text>
</comment>
<protein>
    <recommendedName>
        <fullName evidence="5">Wax synthase domain-containing protein</fullName>
    </recommendedName>
</protein>
<organism evidence="6 7">
    <name type="scientific">Coprinellus micaceus</name>
    <name type="common">Glistening ink-cap mushroom</name>
    <name type="synonym">Coprinus micaceus</name>
    <dbReference type="NCBI Taxonomy" id="71717"/>
    <lineage>
        <taxon>Eukaryota</taxon>
        <taxon>Fungi</taxon>
        <taxon>Dikarya</taxon>
        <taxon>Basidiomycota</taxon>
        <taxon>Agaricomycotina</taxon>
        <taxon>Agaricomycetes</taxon>
        <taxon>Agaricomycetidae</taxon>
        <taxon>Agaricales</taxon>
        <taxon>Agaricineae</taxon>
        <taxon>Psathyrellaceae</taxon>
        <taxon>Coprinellus</taxon>
    </lineage>
</organism>
<feature type="domain" description="Wax synthase" evidence="5">
    <location>
        <begin position="149"/>
        <end position="223"/>
    </location>
</feature>
<sequence length="237" mass="26365">MDFSNAAFIAMNIFMMSDFLLLTDVQNELRRKGERGDAPISKAPFFDRLRWGFDLFSSNRGIGWEHEPTTYLPRWTPATTRFGGVVQHSRDSQAEPELQNGWCSVPLPAMVVVAKCPSTCPGSKVRDNGGVSDAGAVSIGLGLSEPAQWPPLFGSFLDAYTVQNVWGRVWHQMFRRFVLAHANFVVKIVRPTNKTTRGLMKLFTAFLISSLAHYLIDSMALGDPESIRGIQVLDVAN</sequence>
<dbReference type="STRING" id="71717.A0A4Y7T4F0"/>
<evidence type="ECO:0000256" key="1">
    <source>
        <dbReference type="ARBA" id="ARBA00004141"/>
    </source>
</evidence>
<dbReference type="Pfam" id="PF13813">
    <property type="entry name" value="MBOAT_2"/>
    <property type="match status" value="1"/>
</dbReference>
<gene>
    <name evidence="6" type="ORF">FA13DRAFT_1793947</name>
</gene>
<evidence type="ECO:0000256" key="3">
    <source>
        <dbReference type="ARBA" id="ARBA00022989"/>
    </source>
</evidence>
<dbReference type="GO" id="GO:0016020">
    <property type="term" value="C:membrane"/>
    <property type="evidence" value="ECO:0007669"/>
    <property type="project" value="UniProtKB-SubCell"/>
</dbReference>
<evidence type="ECO:0000259" key="5">
    <source>
        <dbReference type="Pfam" id="PF13813"/>
    </source>
</evidence>
<dbReference type="OrthoDB" id="1077582at2759"/>
<dbReference type="AlphaFoldDB" id="A0A4Y7T4F0"/>
<keyword evidence="7" id="KW-1185">Reference proteome</keyword>
<name>A0A4Y7T4F0_COPMI</name>
<accession>A0A4Y7T4F0</accession>
<dbReference type="InterPro" id="IPR032805">
    <property type="entry name" value="Wax_synthase_dom"/>
</dbReference>
<evidence type="ECO:0000313" key="6">
    <source>
        <dbReference type="EMBL" id="TEB28472.1"/>
    </source>
</evidence>
<keyword evidence="2" id="KW-0812">Transmembrane</keyword>